<dbReference type="Gene3D" id="3.30.70.2390">
    <property type="match status" value="1"/>
</dbReference>
<comment type="caution">
    <text evidence="6">The sequence shown here is derived from an EMBL/GenBank/DDBJ whole genome shotgun (WGS) entry which is preliminary data.</text>
</comment>
<evidence type="ECO:0000259" key="4">
    <source>
        <dbReference type="Pfam" id="PF03816"/>
    </source>
</evidence>
<dbReference type="Pfam" id="PF13399">
    <property type="entry name" value="LytR_C"/>
    <property type="match status" value="1"/>
</dbReference>
<feature type="compositionally biased region" description="Low complexity" evidence="2">
    <location>
        <begin position="558"/>
        <end position="578"/>
    </location>
</feature>
<dbReference type="NCBIfam" id="TIGR00350">
    <property type="entry name" value="lytR_cpsA_psr"/>
    <property type="match status" value="1"/>
</dbReference>
<evidence type="ECO:0000256" key="1">
    <source>
        <dbReference type="ARBA" id="ARBA00006068"/>
    </source>
</evidence>
<feature type="transmembrane region" description="Helical" evidence="3">
    <location>
        <begin position="90"/>
        <end position="111"/>
    </location>
</feature>
<proteinExistence type="inferred from homology"/>
<feature type="region of interest" description="Disordered" evidence="2">
    <location>
        <begin position="1"/>
        <end position="81"/>
    </location>
</feature>
<dbReference type="Proteomes" id="UP001595975">
    <property type="component" value="Unassembled WGS sequence"/>
</dbReference>
<feature type="compositionally biased region" description="Polar residues" evidence="2">
    <location>
        <begin position="597"/>
        <end position="606"/>
    </location>
</feature>
<dbReference type="Pfam" id="PF03816">
    <property type="entry name" value="LytR_cpsA_psr"/>
    <property type="match status" value="1"/>
</dbReference>
<reference evidence="7" key="1">
    <citation type="journal article" date="2019" name="Int. J. Syst. Evol. Microbiol.">
        <title>The Global Catalogue of Microorganisms (GCM) 10K type strain sequencing project: providing services to taxonomists for standard genome sequencing and annotation.</title>
        <authorList>
            <consortium name="The Broad Institute Genomics Platform"/>
            <consortium name="The Broad Institute Genome Sequencing Center for Infectious Disease"/>
            <person name="Wu L."/>
            <person name="Ma J."/>
        </authorList>
    </citation>
    <scope>NUCLEOTIDE SEQUENCE [LARGE SCALE GENOMIC DNA]</scope>
    <source>
        <strain evidence="7">CGMCC 4.1437</strain>
    </source>
</reference>
<organism evidence="6 7">
    <name type="scientific">Kitasatospora misakiensis</name>
    <dbReference type="NCBI Taxonomy" id="67330"/>
    <lineage>
        <taxon>Bacteria</taxon>
        <taxon>Bacillati</taxon>
        <taxon>Actinomycetota</taxon>
        <taxon>Actinomycetes</taxon>
        <taxon>Kitasatosporales</taxon>
        <taxon>Streptomycetaceae</taxon>
        <taxon>Kitasatospora</taxon>
    </lineage>
</organism>
<keyword evidence="3" id="KW-0812">Transmembrane</keyword>
<protein>
    <submittedName>
        <fullName evidence="6">LCP family protein</fullName>
    </submittedName>
</protein>
<evidence type="ECO:0000313" key="6">
    <source>
        <dbReference type="EMBL" id="MFC5663072.1"/>
    </source>
</evidence>
<evidence type="ECO:0000259" key="5">
    <source>
        <dbReference type="Pfam" id="PF13399"/>
    </source>
</evidence>
<dbReference type="RefSeq" id="WP_380224716.1">
    <property type="nucleotide sequence ID" value="NZ_JBHSOF010000007.1"/>
</dbReference>
<keyword evidence="3" id="KW-1133">Transmembrane helix</keyword>
<feature type="compositionally biased region" description="Low complexity" evidence="2">
    <location>
        <begin position="50"/>
        <end position="67"/>
    </location>
</feature>
<dbReference type="InterPro" id="IPR027381">
    <property type="entry name" value="LytR/CpsA/Psr_C"/>
</dbReference>
<dbReference type="InterPro" id="IPR050922">
    <property type="entry name" value="LytR/CpsA/Psr_CW_biosynth"/>
</dbReference>
<dbReference type="InterPro" id="IPR004474">
    <property type="entry name" value="LytR_CpsA_psr"/>
</dbReference>
<sequence length="606" mass="61421">MSGQWDEGPARGDDAPGALTADGANGGTPGAPGAAVPPPRAGGRAEARRAAQGKAAQDKGGAAQGAPPAGGGRAAARAAARKPKRNVKKIVAWSAAGALVLLAGTGGLIYFKLNGNIKSFDADAIAKDRPPEAQADADGNKPVNLLLIGSDSRGKNNSDLGGGEDGGARSDTTILLHVYADHKHAVGISIPRNAMVAIPPCKLPSGKWTKGENSNLFNAAFSVGGSDAGNPACTQNTVETLTGIRVDHTIVVDFQGFSAMTKAVDGVDVCLPEDIHERDLNEKLPSKGAVVLKKGPQKVEGQQALDYVRLRHGLGDGSDIGRMKRQQAFIGSLATKIKKEGLSPTTLLPLANAATSSLTVDPGLDSADKLLNFGLSLRNIDLHDLKFVTLPWRYRTVDKNIDIVQADAKKLWATLKSDQTIDGQNATGEQPAEAASPTAPASSAPTGPAAAAHTAAASSPLASDTANKNIRVSVYTGTTAGGMAGKAAEQLKAAKFTANAVGRADNLKYTTTMVQYGSGQKANAEKVAAVFPGAIVEPGSSAGVTVIVGKDFATANGGATSPGATTGGPAAPSTPASPESLPGSLVSDARSADDNICDNTTYGSGG</sequence>
<dbReference type="PANTHER" id="PTHR33392:SF6">
    <property type="entry name" value="POLYISOPRENYL-TEICHOIC ACID--PEPTIDOGLYCAN TEICHOIC ACID TRANSFERASE TAGU"/>
    <property type="match status" value="1"/>
</dbReference>
<dbReference type="EMBL" id="JBHSOF010000007">
    <property type="protein sequence ID" value="MFC5663072.1"/>
    <property type="molecule type" value="Genomic_DNA"/>
</dbReference>
<dbReference type="Gene3D" id="3.40.630.190">
    <property type="entry name" value="LCP protein"/>
    <property type="match status" value="1"/>
</dbReference>
<feature type="domain" description="Cell envelope-related transcriptional attenuator" evidence="4">
    <location>
        <begin position="169"/>
        <end position="338"/>
    </location>
</feature>
<accession>A0ABW0WXS2</accession>
<feature type="region of interest" description="Disordered" evidence="2">
    <location>
        <begin position="558"/>
        <end position="606"/>
    </location>
</feature>
<name>A0ABW0WXS2_9ACTN</name>
<gene>
    <name evidence="6" type="ORF">ACFP3U_08765</name>
</gene>
<dbReference type="PANTHER" id="PTHR33392">
    <property type="entry name" value="POLYISOPRENYL-TEICHOIC ACID--PEPTIDOGLYCAN TEICHOIC ACID TRANSFERASE TAGU"/>
    <property type="match status" value="1"/>
</dbReference>
<feature type="region of interest" description="Disordered" evidence="2">
    <location>
        <begin position="422"/>
        <end position="462"/>
    </location>
</feature>
<feature type="compositionally biased region" description="Low complexity" evidence="2">
    <location>
        <begin position="431"/>
        <end position="462"/>
    </location>
</feature>
<keyword evidence="7" id="KW-1185">Reference proteome</keyword>
<evidence type="ECO:0000256" key="3">
    <source>
        <dbReference type="SAM" id="Phobius"/>
    </source>
</evidence>
<keyword evidence="3" id="KW-0472">Membrane</keyword>
<feature type="domain" description="LytR/CpsA/Psr regulator C-terminal" evidence="5">
    <location>
        <begin position="469"/>
        <end position="552"/>
    </location>
</feature>
<feature type="region of interest" description="Disordered" evidence="2">
    <location>
        <begin position="131"/>
        <end position="166"/>
    </location>
</feature>
<evidence type="ECO:0000313" key="7">
    <source>
        <dbReference type="Proteomes" id="UP001595975"/>
    </source>
</evidence>
<evidence type="ECO:0000256" key="2">
    <source>
        <dbReference type="SAM" id="MobiDB-lite"/>
    </source>
</evidence>
<comment type="similarity">
    <text evidence="1">Belongs to the LytR/CpsA/Psr (LCP) family.</text>
</comment>